<proteinExistence type="predicted"/>
<evidence type="ECO:0000256" key="7">
    <source>
        <dbReference type="SAM" id="Phobius"/>
    </source>
</evidence>
<reference evidence="8" key="1">
    <citation type="submission" date="2022-10" db="EMBL/GenBank/DDBJ databases">
        <title>Chitiniphilus purpureus sp. nov., a novel chitin-degrading bacterium isolated from crawfish pond sediment.</title>
        <authorList>
            <person name="Li K."/>
        </authorList>
    </citation>
    <scope>NUCLEOTIDE SEQUENCE</scope>
    <source>
        <strain evidence="8">CD1</strain>
    </source>
</reference>
<feature type="transmembrane region" description="Helical" evidence="7">
    <location>
        <begin position="12"/>
        <end position="31"/>
    </location>
</feature>
<keyword evidence="5 7" id="KW-0472">Membrane</keyword>
<dbReference type="CDD" id="cd07984">
    <property type="entry name" value="LPLAT_LABLAT-like"/>
    <property type="match status" value="1"/>
</dbReference>
<organism evidence="8 9">
    <name type="scientific">Chitiniphilus purpureus</name>
    <dbReference type="NCBI Taxonomy" id="2981137"/>
    <lineage>
        <taxon>Bacteria</taxon>
        <taxon>Pseudomonadati</taxon>
        <taxon>Pseudomonadota</taxon>
        <taxon>Betaproteobacteria</taxon>
        <taxon>Neisseriales</taxon>
        <taxon>Chitinibacteraceae</taxon>
        <taxon>Chitiniphilus</taxon>
    </lineage>
</organism>
<dbReference type="GO" id="GO:0016746">
    <property type="term" value="F:acyltransferase activity"/>
    <property type="evidence" value="ECO:0007669"/>
    <property type="project" value="UniProtKB-KW"/>
</dbReference>
<keyword evidence="7" id="KW-0812">Transmembrane</keyword>
<dbReference type="InterPro" id="IPR004960">
    <property type="entry name" value="LipA_acyltrans"/>
</dbReference>
<evidence type="ECO:0000256" key="2">
    <source>
        <dbReference type="ARBA" id="ARBA00022475"/>
    </source>
</evidence>
<keyword evidence="7" id="KW-1133">Transmembrane helix</keyword>
<dbReference type="NCBIfam" id="NF006487">
    <property type="entry name" value="PRK08905.1"/>
    <property type="match status" value="1"/>
</dbReference>
<dbReference type="RefSeq" id="WP_263124702.1">
    <property type="nucleotide sequence ID" value="NZ_CP106753.1"/>
</dbReference>
<evidence type="ECO:0000313" key="9">
    <source>
        <dbReference type="Proteomes" id="UP001061302"/>
    </source>
</evidence>
<accession>A0ABY6DLT0</accession>
<dbReference type="PANTHER" id="PTHR30606:SF10">
    <property type="entry name" value="PHOSPHATIDYLINOSITOL MANNOSIDE ACYLTRANSFERASE"/>
    <property type="match status" value="1"/>
</dbReference>
<evidence type="ECO:0000313" key="8">
    <source>
        <dbReference type="EMBL" id="UXY15297.1"/>
    </source>
</evidence>
<dbReference type="Pfam" id="PF03279">
    <property type="entry name" value="Lip_A_acyltrans"/>
    <property type="match status" value="1"/>
</dbReference>
<keyword evidence="2" id="KW-1003">Cell membrane</keyword>
<keyword evidence="9" id="KW-1185">Reference proteome</keyword>
<dbReference type="EMBL" id="CP106753">
    <property type="protein sequence ID" value="UXY15297.1"/>
    <property type="molecule type" value="Genomic_DNA"/>
</dbReference>
<keyword evidence="4" id="KW-0808">Transferase</keyword>
<dbReference type="PANTHER" id="PTHR30606">
    <property type="entry name" value="LIPID A BIOSYNTHESIS LAUROYL ACYLTRANSFERASE"/>
    <property type="match status" value="1"/>
</dbReference>
<evidence type="ECO:0000256" key="1">
    <source>
        <dbReference type="ARBA" id="ARBA00004533"/>
    </source>
</evidence>
<evidence type="ECO:0000256" key="5">
    <source>
        <dbReference type="ARBA" id="ARBA00023136"/>
    </source>
</evidence>
<gene>
    <name evidence="8" type="ORF">N8I74_18590</name>
</gene>
<name>A0ABY6DLT0_9NEIS</name>
<protein>
    <submittedName>
        <fullName evidence="8">Lysophospholipid acyltransferase family protein</fullName>
    </submittedName>
</protein>
<keyword evidence="3" id="KW-0997">Cell inner membrane</keyword>
<evidence type="ECO:0000256" key="6">
    <source>
        <dbReference type="ARBA" id="ARBA00023315"/>
    </source>
</evidence>
<dbReference type="PIRSF" id="PIRSF026649">
    <property type="entry name" value="MsbB"/>
    <property type="match status" value="1"/>
</dbReference>
<evidence type="ECO:0000256" key="3">
    <source>
        <dbReference type="ARBA" id="ARBA00022519"/>
    </source>
</evidence>
<comment type="subcellular location">
    <subcellularLocation>
        <location evidence="1">Cell inner membrane</location>
    </subcellularLocation>
</comment>
<dbReference type="Proteomes" id="UP001061302">
    <property type="component" value="Chromosome"/>
</dbReference>
<keyword evidence="6 8" id="KW-0012">Acyltransferase</keyword>
<evidence type="ECO:0000256" key="4">
    <source>
        <dbReference type="ARBA" id="ARBA00022679"/>
    </source>
</evidence>
<sequence>MLVALFKPLAWLPLPLFHVIGAALGWLVYWASPGYRRRIAENLRQSGLAQSDGDYRRLLRASIAAHGMGALELIPAWLRPLPRVATMVKQCTGWAHVTAALESPAPLLLVSPHLGAIEVCGAYLASRLPRPLTALYRPPKLAWLEPLMLSSRTRGGARAAPANAGGVRQLFKALKQGQAVYMLPDQAPGAGEGVWAPFFGRPAYTMTLLSRLACASHATVLLCCAERLSWGRGYRIHIRPLSDRFSGEAQADAALLNADIEALIRLAPAQYLWSYNRYKRPAGAPLPGDAA</sequence>